<evidence type="ECO:0000256" key="1">
    <source>
        <dbReference type="PIRSR" id="PIRSR000106-2"/>
    </source>
</evidence>
<organism evidence="3 5">
    <name type="scientific">Schizosaccharomyces pombe (strain 972 / ATCC 24843)</name>
    <name type="common">Fission yeast</name>
    <dbReference type="NCBI Taxonomy" id="284812"/>
    <lineage>
        <taxon>Eukaryota</taxon>
        <taxon>Fungi</taxon>
        <taxon>Dikarya</taxon>
        <taxon>Ascomycota</taxon>
        <taxon>Taphrinomycotina</taxon>
        <taxon>Schizosaccharomycetes</taxon>
        <taxon>Schizosaccharomycetales</taxon>
        <taxon>Schizosaccharomycetaceae</taxon>
        <taxon>Schizosaccharomyces</taxon>
    </lineage>
</organism>
<dbReference type="GO" id="GO:0004470">
    <property type="term" value="F:malic enzyme activity"/>
    <property type="evidence" value="ECO:0000266"/>
    <property type="project" value="PomBase"/>
</dbReference>
<proteinExistence type="predicted"/>
<evidence type="ECO:0000313" key="4">
    <source>
        <dbReference type="PomBase" id="SPAC750.08c"/>
    </source>
</evidence>
<feature type="binding site" evidence="1">
    <location>
        <position position="126"/>
    </location>
    <ligand>
        <name>(S)-malate</name>
        <dbReference type="ChEBI" id="CHEBI:15589"/>
    </ligand>
</feature>
<dbReference type="InParanoid" id="Q9P3E3"/>
<protein>
    <submittedName>
        <fullName evidence="3">NAD-dependent malic enzyme (Predicted), partial</fullName>
    </submittedName>
</protein>
<dbReference type="FunCoup" id="Q9P3E3">
    <property type="interactions" value="95"/>
</dbReference>
<dbReference type="STRING" id="284812.Q9P3E3"/>
<dbReference type="Gene3D" id="3.40.50.720">
    <property type="entry name" value="NAD(P)-binding Rossmann-like Domain"/>
    <property type="match status" value="1"/>
</dbReference>
<feature type="binding site" evidence="1">
    <location>
        <position position="82"/>
    </location>
    <ligand>
        <name>(S)-malate</name>
        <dbReference type="ChEBI" id="CHEBI:15589"/>
    </ligand>
</feature>
<dbReference type="PomBase" id="SPAC750.08c"/>
<feature type="non-terminal residue" evidence="3">
    <location>
        <position position="1"/>
    </location>
</feature>
<dbReference type="GeneID" id="2542710"/>
<evidence type="ECO:0000313" key="5">
    <source>
        <dbReference type="Proteomes" id="UP000002485"/>
    </source>
</evidence>
<evidence type="ECO:0000313" key="3">
    <source>
        <dbReference type="EMBL" id="CAB98259.1"/>
    </source>
</evidence>
<dbReference type="GO" id="GO:0005739">
    <property type="term" value="C:mitochondrion"/>
    <property type="evidence" value="ECO:0000266"/>
    <property type="project" value="PomBase"/>
</dbReference>
<dbReference type="SMART" id="SM00919">
    <property type="entry name" value="Malic_M"/>
    <property type="match status" value="1"/>
</dbReference>
<dbReference type="HOGENOM" id="CLU_011405_0_1_1"/>
<evidence type="ECO:0000259" key="2">
    <source>
        <dbReference type="SMART" id="SM00919"/>
    </source>
</evidence>
<dbReference type="PhylomeDB" id="Q9P3E3"/>
<dbReference type="Pfam" id="PF03949">
    <property type="entry name" value="Malic_M"/>
    <property type="match status" value="1"/>
</dbReference>
<dbReference type="PANTHER" id="PTHR23406">
    <property type="entry name" value="MALIC ENZYME-RELATED"/>
    <property type="match status" value="1"/>
</dbReference>
<feature type="domain" description="Malic enzyme NAD-binding" evidence="2">
    <location>
        <begin position="1"/>
        <end position="195"/>
    </location>
</feature>
<dbReference type="SUPFAM" id="SSF51735">
    <property type="entry name" value="NAD(P)-binding Rossmann-fold domains"/>
    <property type="match status" value="1"/>
</dbReference>
<dbReference type="OMA" id="KNTECTP"/>
<dbReference type="PIRSF" id="PIRSF000106">
    <property type="entry name" value="ME"/>
    <property type="match status" value="1"/>
</dbReference>
<dbReference type="RefSeq" id="NP_595034.1">
    <property type="nucleotide sequence ID" value="NM_001020464.1"/>
</dbReference>
<dbReference type="eggNOG" id="KOG1257">
    <property type="taxonomic scope" value="Eukaryota"/>
</dbReference>
<gene>
    <name evidence="4" type="ORF">SPAC750.08c</name>
    <name evidence="3" type="ORF">SPOM_SPAC750.08C</name>
</gene>
<dbReference type="Proteomes" id="UP000002485">
    <property type="component" value="Chromosome I"/>
</dbReference>
<dbReference type="KEGG" id="spo:2542710"/>
<accession>Q9P3E3</accession>
<dbReference type="InterPro" id="IPR036291">
    <property type="entry name" value="NAD(P)-bd_dom_sf"/>
</dbReference>
<dbReference type="InterPro" id="IPR001891">
    <property type="entry name" value="Malic_OxRdtase"/>
</dbReference>
<dbReference type="GO" id="GO:0006108">
    <property type="term" value="P:malate metabolic process"/>
    <property type="evidence" value="ECO:0000255"/>
    <property type="project" value="PomBase"/>
</dbReference>
<reference evidence="3 5" key="1">
    <citation type="journal article" date="2002" name="Nature">
        <title>The genome sequence of Schizosaccharomyces pombe.</title>
        <authorList>
            <person name="Wood V."/>
            <person name="Gwilliam R."/>
            <person name="Rajandream M.A."/>
            <person name="Lyne M."/>
            <person name="Lyne R."/>
            <person name="Stewart A."/>
            <person name="Sgouros J."/>
            <person name="Peat N."/>
            <person name="Hayles J."/>
            <person name="Baker S."/>
            <person name="Basham D."/>
            <person name="Bowman S."/>
            <person name="Brooks K."/>
            <person name="Brown D."/>
            <person name="Brown S."/>
            <person name="Chillingworth T."/>
            <person name="Churcher C."/>
            <person name="Collins M."/>
            <person name="Connor R."/>
            <person name="Cronin A."/>
            <person name="Davis P."/>
            <person name="Feltwell T."/>
            <person name="Fraser A."/>
            <person name="Gentles S."/>
            <person name="Goble A."/>
            <person name="Hamlin N."/>
            <person name="Harris D."/>
            <person name="Hidalgo J."/>
            <person name="Hodgson G."/>
            <person name="Holroyd S."/>
            <person name="Hornsby T."/>
            <person name="Howarth S."/>
            <person name="Huckle E.J."/>
            <person name="Hunt S."/>
            <person name="Jagels K."/>
            <person name="James K."/>
            <person name="Jones L."/>
            <person name="Jones M."/>
            <person name="Leather S."/>
            <person name="McDonald S."/>
            <person name="McLean J."/>
            <person name="Mooney P."/>
            <person name="Moule S."/>
            <person name="Mungall K."/>
            <person name="Murphy L."/>
            <person name="Niblett D."/>
            <person name="Odell C."/>
            <person name="Oliver K."/>
            <person name="O'Neil S."/>
            <person name="Pearson D."/>
            <person name="Quail M.A."/>
            <person name="Rabbinowitsch E."/>
            <person name="Rutherford K."/>
            <person name="Rutter S."/>
            <person name="Saunders D."/>
            <person name="Seeger K."/>
            <person name="Sharp S."/>
            <person name="Skelton J."/>
            <person name="Simmonds M."/>
            <person name="Squares R."/>
            <person name="Squares S."/>
            <person name="Stevens K."/>
            <person name="Taylor K."/>
            <person name="Taylor R.G."/>
            <person name="Tivey A."/>
            <person name="Walsh S."/>
            <person name="Warren T."/>
            <person name="Whitehead S."/>
            <person name="Woodward J."/>
            <person name="Volckaert G."/>
            <person name="Aert R."/>
            <person name="Robben J."/>
            <person name="Grymonprez B."/>
            <person name="Weltjens I."/>
            <person name="Vanstreels E."/>
            <person name="Rieger M."/>
            <person name="Schafer M."/>
            <person name="Muller-Auer S."/>
            <person name="Gabel C."/>
            <person name="Fuchs M."/>
            <person name="Dusterhoft A."/>
            <person name="Fritzc C."/>
            <person name="Holzer E."/>
            <person name="Moestl D."/>
            <person name="Hilbert H."/>
            <person name="Borzym K."/>
            <person name="Langer I."/>
            <person name="Beck A."/>
            <person name="Lehrach H."/>
            <person name="Reinhardt R."/>
            <person name="Pohl T.M."/>
            <person name="Eger P."/>
            <person name="Zimmermann W."/>
            <person name="Wedler H."/>
            <person name="Wambutt R."/>
            <person name="Purnelle B."/>
            <person name="Goffeau A."/>
            <person name="Cadieu E."/>
            <person name="Dreano S."/>
            <person name="Gloux S."/>
            <person name="Lelaure V."/>
            <person name="Mottier S."/>
            <person name="Galibert F."/>
            <person name="Aves S.J."/>
            <person name="Xiang Z."/>
            <person name="Hunt C."/>
            <person name="Moore K."/>
            <person name="Hurst S.M."/>
            <person name="Lucas M."/>
            <person name="Rochet M."/>
            <person name="Gaillardin C."/>
            <person name="Tallada V.A."/>
            <person name="Garzon A."/>
            <person name="Thode G."/>
            <person name="Daga R.R."/>
            <person name="Cruzado L."/>
            <person name="Jimenez J."/>
            <person name="Sanchez M."/>
            <person name="del Rey F."/>
            <person name="Benito J."/>
            <person name="Dominguez A."/>
            <person name="Revuelta J.L."/>
            <person name="Moreno S."/>
            <person name="Armstrong J."/>
            <person name="Forsburg S.L."/>
            <person name="Cerutti L."/>
            <person name="Lowe T."/>
            <person name="McCombie W.R."/>
            <person name="Paulsen I."/>
            <person name="Potashkin J."/>
            <person name="Shpakovski G.V."/>
            <person name="Ussery D."/>
            <person name="Barrell B.G."/>
            <person name="Nurse P."/>
        </authorList>
    </citation>
    <scope>NUCLEOTIDE SEQUENCE [LARGE SCALE GENOMIC DNA]</scope>
    <source>
        <strain evidence="5">972 / ATCC 24843</strain>
    </source>
</reference>
<dbReference type="InterPro" id="IPR012302">
    <property type="entry name" value="Malic_NAD-bd"/>
</dbReference>
<dbReference type="SMR" id="Q9P3E3"/>
<dbReference type="EMBL" id="CU329670">
    <property type="protein sequence ID" value="CAB98259.1"/>
    <property type="molecule type" value="Genomic_DNA"/>
</dbReference>
<sequence length="228" mass="25136">DRCGLLLERHAKIATDGQKPFLKKDSDFKEVPSGDIDLETAISLIKPTVLLGCSGQPGKFTEKAIREMSKHVKHPIIFPISNPTTLMEAKPVQIDEWSNGKALMATGSPLPPLTRNGKEYVISQCNNALLYPALGVACVLSRCKLLSDGMLKAASDALATVPRSLFVADEALLPDLDNAREISRHIVFAVLKQAISEGMSTVDLPKDDAKLKEWIIEREWNPEYRNFV</sequence>
<dbReference type="AlphaFoldDB" id="Q9P3E3"/>
<dbReference type="VEuPathDB" id="FungiDB:SPAC750.08c"/>
<name>Q9P3E3_SCHPO</name>
<dbReference type="GO" id="GO:0016616">
    <property type="term" value="F:oxidoreductase activity, acting on the CH-OH group of donors, NAD or NADP as acceptor"/>
    <property type="evidence" value="ECO:0007669"/>
    <property type="project" value="InterPro"/>
</dbReference>
<dbReference type="GO" id="GO:0051287">
    <property type="term" value="F:NAD binding"/>
    <property type="evidence" value="ECO:0000255"/>
    <property type="project" value="PomBase"/>
</dbReference>
<dbReference type="PaxDb" id="4896-SPAC750.08c.1"/>
<keyword evidence="5" id="KW-1185">Reference proteome</keyword>
<dbReference type="PANTHER" id="PTHR23406:SF34">
    <property type="entry name" value="NAD-DEPENDENT MALIC ENZYME, MITOCHONDRIAL"/>
    <property type="match status" value="1"/>
</dbReference>